<dbReference type="InterPro" id="IPR036291">
    <property type="entry name" value="NAD(P)-bd_dom_sf"/>
</dbReference>
<sequence>MARIFITGSSDGLGSRAANALVQRGHKVTVHGRNAQRASDAQKACPGAEGALTADLSSTEATKTLAKELNAKGPWDAIIHNAGVMGVPSSSTGPEGLPTLFATNTLAPYMLTCLVKPPKRLVFLSSQLHQGGDPSLREIQKCGYGDSKLHNTMMAFAFARKFPGVEVSSLDPGWVQTKMGGAGASDDIDAAVDTYVMLAEGGVESGKHWYHCKERSYQKHAASEEKQEKLLSELEGISGVSVPKA</sequence>
<dbReference type="Proteomes" id="UP001345013">
    <property type="component" value="Unassembled WGS sequence"/>
</dbReference>
<dbReference type="PRINTS" id="PR00081">
    <property type="entry name" value="GDHRDH"/>
</dbReference>
<gene>
    <name evidence="4" type="ORF">LTR24_002815</name>
</gene>
<accession>A0ABR0KGJ8</accession>
<evidence type="ECO:0000313" key="5">
    <source>
        <dbReference type="Proteomes" id="UP001345013"/>
    </source>
</evidence>
<dbReference type="Pfam" id="PF00106">
    <property type="entry name" value="adh_short"/>
    <property type="match status" value="1"/>
</dbReference>
<name>A0ABR0KGJ8_9EURO</name>
<keyword evidence="5" id="KW-1185">Reference proteome</keyword>
<comment type="similarity">
    <text evidence="1">Belongs to the short-chain dehydrogenases/reductases (SDR) family.</text>
</comment>
<dbReference type="PANTHER" id="PTHR24320:SF274">
    <property type="entry name" value="CHAIN DEHYDROGENASE, PUTATIVE (AFU_ORTHOLOGUE AFUA_4G00440)-RELATED"/>
    <property type="match status" value="1"/>
</dbReference>
<dbReference type="EMBL" id="JAVRRG010000025">
    <property type="protein sequence ID" value="KAK5095851.1"/>
    <property type="molecule type" value="Genomic_DNA"/>
</dbReference>
<organism evidence="4 5">
    <name type="scientific">Lithohypha guttulata</name>
    <dbReference type="NCBI Taxonomy" id="1690604"/>
    <lineage>
        <taxon>Eukaryota</taxon>
        <taxon>Fungi</taxon>
        <taxon>Dikarya</taxon>
        <taxon>Ascomycota</taxon>
        <taxon>Pezizomycotina</taxon>
        <taxon>Eurotiomycetes</taxon>
        <taxon>Chaetothyriomycetidae</taxon>
        <taxon>Chaetothyriales</taxon>
        <taxon>Trichomeriaceae</taxon>
        <taxon>Lithohypha</taxon>
    </lineage>
</organism>
<protein>
    <recommendedName>
        <fullName evidence="6">Short chain dehydrogenase</fullName>
    </recommendedName>
</protein>
<reference evidence="4 5" key="1">
    <citation type="submission" date="2023-08" db="EMBL/GenBank/DDBJ databases">
        <title>Black Yeasts Isolated from many extreme environments.</title>
        <authorList>
            <person name="Coleine C."/>
            <person name="Stajich J.E."/>
            <person name="Selbmann L."/>
        </authorList>
    </citation>
    <scope>NUCLEOTIDE SEQUENCE [LARGE SCALE GENOMIC DNA]</scope>
    <source>
        <strain evidence="4 5">CCFEE 5885</strain>
    </source>
</reference>
<evidence type="ECO:0000256" key="1">
    <source>
        <dbReference type="ARBA" id="ARBA00006484"/>
    </source>
</evidence>
<dbReference type="Gene3D" id="3.40.50.720">
    <property type="entry name" value="NAD(P)-binding Rossmann-like Domain"/>
    <property type="match status" value="1"/>
</dbReference>
<dbReference type="InterPro" id="IPR002347">
    <property type="entry name" value="SDR_fam"/>
</dbReference>
<evidence type="ECO:0000313" key="4">
    <source>
        <dbReference type="EMBL" id="KAK5095851.1"/>
    </source>
</evidence>
<proteinExistence type="inferred from homology"/>
<dbReference type="SUPFAM" id="SSF51735">
    <property type="entry name" value="NAD(P)-binding Rossmann-fold domains"/>
    <property type="match status" value="1"/>
</dbReference>
<keyword evidence="2" id="KW-0521">NADP</keyword>
<evidence type="ECO:0000256" key="3">
    <source>
        <dbReference type="ARBA" id="ARBA00023002"/>
    </source>
</evidence>
<keyword evidence="3" id="KW-0560">Oxidoreductase</keyword>
<evidence type="ECO:0000256" key="2">
    <source>
        <dbReference type="ARBA" id="ARBA00022857"/>
    </source>
</evidence>
<dbReference type="PANTHER" id="PTHR24320">
    <property type="entry name" value="RETINOL DEHYDROGENASE"/>
    <property type="match status" value="1"/>
</dbReference>
<evidence type="ECO:0008006" key="6">
    <source>
        <dbReference type="Google" id="ProtNLM"/>
    </source>
</evidence>
<comment type="caution">
    <text evidence="4">The sequence shown here is derived from an EMBL/GenBank/DDBJ whole genome shotgun (WGS) entry which is preliminary data.</text>
</comment>